<organism evidence="2 3">
    <name type="scientific">Ancylobacter novellus</name>
    <name type="common">Thiobacillus novellus</name>
    <dbReference type="NCBI Taxonomy" id="921"/>
    <lineage>
        <taxon>Bacteria</taxon>
        <taxon>Pseudomonadati</taxon>
        <taxon>Pseudomonadota</taxon>
        <taxon>Alphaproteobacteria</taxon>
        <taxon>Hyphomicrobiales</taxon>
        <taxon>Xanthobacteraceae</taxon>
        <taxon>Ancylobacter</taxon>
    </lineage>
</organism>
<reference evidence="2 3" key="1">
    <citation type="submission" date="2017-08" db="EMBL/GenBank/DDBJ databases">
        <title>Infants hospitalized years apart are colonized by the same room-sourced microbial strains.</title>
        <authorList>
            <person name="Brooks B."/>
            <person name="Olm M.R."/>
            <person name="Firek B.A."/>
            <person name="Baker R."/>
            <person name="Thomas B.C."/>
            <person name="Morowitz M.J."/>
            <person name="Banfield J.F."/>
        </authorList>
    </citation>
    <scope>NUCLEOTIDE SEQUENCE [LARGE SCALE GENOMIC DNA]</scope>
    <source>
        <strain evidence="2">S2_005_003_R2_43</strain>
    </source>
</reference>
<evidence type="ECO:0000259" key="1">
    <source>
        <dbReference type="Pfam" id="PF19502"/>
    </source>
</evidence>
<protein>
    <recommendedName>
        <fullName evidence="1">DUF6036 domain-containing protein</fullName>
    </recommendedName>
</protein>
<proteinExistence type="predicted"/>
<comment type="caution">
    <text evidence="2">The sequence shown here is derived from an EMBL/GenBank/DDBJ whole genome shotgun (WGS) entry which is preliminary data.</text>
</comment>
<feature type="domain" description="DUF6036" evidence="1">
    <location>
        <begin position="18"/>
        <end position="137"/>
    </location>
</feature>
<dbReference type="EMBL" id="QFPN01000009">
    <property type="protein sequence ID" value="PZQ12448.1"/>
    <property type="molecule type" value="Genomic_DNA"/>
</dbReference>
<sequence>MPIEASTVDDLFAKIGSALQTPATLCVIGSTPGIATGQKERQTPDIDVWFAGSSFDVAELSTVCRNIGVLYDPKGEIDPDTIYIQIIRPGVVQLPKDFETETIGRYGQLTVIMPTPDLLAAAKLVRSSPADVQDVVWWVKQRGIDLSDIELAIKKLPRASDREAASENLVFVELTTGRGHK</sequence>
<dbReference type="Pfam" id="PF19502">
    <property type="entry name" value="DUF6036"/>
    <property type="match status" value="1"/>
</dbReference>
<gene>
    <name evidence="2" type="ORF">DI565_16645</name>
</gene>
<dbReference type="InterPro" id="IPR045792">
    <property type="entry name" value="DUF6036"/>
</dbReference>
<accession>A0A2W5KAH4</accession>
<evidence type="ECO:0000313" key="3">
    <source>
        <dbReference type="Proteomes" id="UP000249577"/>
    </source>
</evidence>
<dbReference type="AlphaFoldDB" id="A0A2W5KAH4"/>
<dbReference type="Proteomes" id="UP000249577">
    <property type="component" value="Unassembled WGS sequence"/>
</dbReference>
<evidence type="ECO:0000313" key="2">
    <source>
        <dbReference type="EMBL" id="PZQ12448.1"/>
    </source>
</evidence>
<name>A0A2W5KAH4_ANCNO</name>